<evidence type="ECO:0000256" key="5">
    <source>
        <dbReference type="ARBA" id="ARBA00023136"/>
    </source>
</evidence>
<dbReference type="Pfam" id="PF10272">
    <property type="entry name" value="Tmpp129"/>
    <property type="match status" value="1"/>
</dbReference>
<dbReference type="STRING" id="135651.G0MI12"/>
<keyword evidence="4 6" id="KW-1133">Transmembrane helix</keyword>
<dbReference type="EMBL" id="GL379795">
    <property type="protein sequence ID" value="EGT59395.1"/>
    <property type="molecule type" value="Genomic_DNA"/>
</dbReference>
<evidence type="ECO:0000256" key="4">
    <source>
        <dbReference type="ARBA" id="ARBA00022989"/>
    </source>
</evidence>
<dbReference type="eggNOG" id="KOG3899">
    <property type="taxonomic scope" value="Eukaryota"/>
</dbReference>
<gene>
    <name evidence="8" type="ORF">CAEBREN_25695</name>
</gene>
<keyword evidence="9" id="KW-1185">Reference proteome</keyword>
<dbReference type="PROSITE" id="PS51257">
    <property type="entry name" value="PROKAR_LIPOPROTEIN"/>
    <property type="match status" value="1"/>
</dbReference>
<evidence type="ECO:0000256" key="3">
    <source>
        <dbReference type="ARBA" id="ARBA00022692"/>
    </source>
</evidence>
<feature type="chain" id="PRO_5003404107" evidence="7">
    <location>
        <begin position="24"/>
        <end position="415"/>
    </location>
</feature>
<evidence type="ECO:0000313" key="9">
    <source>
        <dbReference type="Proteomes" id="UP000008068"/>
    </source>
</evidence>
<feature type="transmembrane region" description="Helical" evidence="6">
    <location>
        <begin position="127"/>
        <end position="145"/>
    </location>
</feature>
<dbReference type="AlphaFoldDB" id="G0MI12"/>
<dbReference type="GO" id="GO:0016020">
    <property type="term" value="C:membrane"/>
    <property type="evidence" value="ECO:0007669"/>
    <property type="project" value="UniProtKB-SubCell"/>
</dbReference>
<keyword evidence="5 6" id="KW-0472">Membrane</keyword>
<accession>G0MI12</accession>
<protein>
    <submittedName>
        <fullName evidence="8">Uncharacterized protein</fullName>
    </submittedName>
</protein>
<evidence type="ECO:0000256" key="1">
    <source>
        <dbReference type="ARBA" id="ARBA00004141"/>
    </source>
</evidence>
<evidence type="ECO:0000256" key="6">
    <source>
        <dbReference type="SAM" id="Phobius"/>
    </source>
</evidence>
<evidence type="ECO:0000256" key="7">
    <source>
        <dbReference type="SAM" id="SignalP"/>
    </source>
</evidence>
<dbReference type="HOGENOM" id="CLU_055694_0_0_1"/>
<proteinExistence type="inferred from homology"/>
<dbReference type="OMA" id="RADEHPI"/>
<keyword evidence="7" id="KW-0732">Signal</keyword>
<dbReference type="PANTHER" id="PTHR31322:SF2">
    <property type="entry name" value="E3 UBIQUITIN-PROTEIN LIGASE TM129"/>
    <property type="match status" value="1"/>
</dbReference>
<keyword evidence="3 6" id="KW-0812">Transmembrane</keyword>
<comment type="similarity">
    <text evidence="2">Belongs to the TMEM129 family.</text>
</comment>
<reference evidence="9" key="1">
    <citation type="submission" date="2011-07" db="EMBL/GenBank/DDBJ databases">
        <authorList>
            <consortium name="Caenorhabditis brenneri Sequencing and Analysis Consortium"/>
            <person name="Wilson R.K."/>
        </authorList>
    </citation>
    <scope>NUCLEOTIDE SEQUENCE [LARGE SCALE GENOMIC DNA]</scope>
    <source>
        <strain evidence="9">PB2801</strain>
    </source>
</reference>
<dbReference type="InParanoid" id="G0MI12"/>
<evidence type="ECO:0000256" key="2">
    <source>
        <dbReference type="ARBA" id="ARBA00007332"/>
    </source>
</evidence>
<sequence>MVFVTRRTWIFIFLFLVFSLSSCEFTTPLTYIHVAGHVAILTGIFCVMAYPPEGVLDELGVTLFDFFSVIYVRQRYNFIEYSSKRIIFFKTFLAMWPSAISFYFVHGYLRWKSVHGSRFPELLDFPLIWYGAFVVSVIGAIAYYMRIKDYEQWPIYQYFVENPEVANDVELVLGNAEAFRVSCSQRTLVVVTAEYFIYSSNWRYVAVKNADVRFVADHARPPAVLIMDDGEERLRSIYIRGNFTPNYIPSLPLALRLDHFRAINETLPVPIFIPAGLKIPLTVMDEMLQDFALRITKNSRVTYQQKRSDKRACFGCANNYEDKMVVLRKTCTGTEPRTGFHELGLRLQPPCDGCLCEPLWCVSCAGRIFVMKQTSDNVHRDEYHLGSCPCPFCRKSFCIHDVHYVDFDFIAEEAN</sequence>
<organism evidence="9">
    <name type="scientific">Caenorhabditis brenneri</name>
    <name type="common">Nematode worm</name>
    <dbReference type="NCBI Taxonomy" id="135651"/>
    <lineage>
        <taxon>Eukaryota</taxon>
        <taxon>Metazoa</taxon>
        <taxon>Ecdysozoa</taxon>
        <taxon>Nematoda</taxon>
        <taxon>Chromadorea</taxon>
        <taxon>Rhabditida</taxon>
        <taxon>Rhabditina</taxon>
        <taxon>Rhabditomorpha</taxon>
        <taxon>Rhabditoidea</taxon>
        <taxon>Rhabditidae</taxon>
        <taxon>Peloderinae</taxon>
        <taxon>Caenorhabditis</taxon>
    </lineage>
</organism>
<dbReference type="Proteomes" id="UP000008068">
    <property type="component" value="Unassembled WGS sequence"/>
</dbReference>
<feature type="transmembrane region" description="Helical" evidence="6">
    <location>
        <begin position="87"/>
        <end position="107"/>
    </location>
</feature>
<dbReference type="PANTHER" id="PTHR31322">
    <property type="entry name" value="E3 UBIQUITIN-PROTEIN LIGASE TM129"/>
    <property type="match status" value="1"/>
</dbReference>
<feature type="signal peptide" evidence="7">
    <location>
        <begin position="1"/>
        <end position="23"/>
    </location>
</feature>
<dbReference type="FunCoup" id="G0MI12">
    <property type="interactions" value="2833"/>
</dbReference>
<dbReference type="GO" id="GO:0016567">
    <property type="term" value="P:protein ubiquitination"/>
    <property type="evidence" value="ECO:0007669"/>
    <property type="project" value="InterPro"/>
</dbReference>
<dbReference type="GO" id="GO:0005783">
    <property type="term" value="C:endoplasmic reticulum"/>
    <property type="evidence" value="ECO:0007669"/>
    <property type="project" value="TreeGrafter"/>
</dbReference>
<dbReference type="OrthoDB" id="10055027at2759"/>
<evidence type="ECO:0000313" key="8">
    <source>
        <dbReference type="EMBL" id="EGT59395.1"/>
    </source>
</evidence>
<dbReference type="GO" id="GO:0061630">
    <property type="term" value="F:ubiquitin protein ligase activity"/>
    <property type="evidence" value="ECO:0007669"/>
    <property type="project" value="InterPro"/>
</dbReference>
<comment type="subcellular location">
    <subcellularLocation>
        <location evidence="1">Membrane</location>
        <topology evidence="1">Multi-pass membrane protein</topology>
    </subcellularLocation>
</comment>
<name>G0MI12_CAEBE</name>
<dbReference type="InterPro" id="IPR018801">
    <property type="entry name" value="TM129"/>
</dbReference>